<dbReference type="EMBL" id="SJSM01000002">
    <property type="protein sequence ID" value="TCC98881.1"/>
    <property type="molecule type" value="Genomic_DNA"/>
</dbReference>
<dbReference type="Proteomes" id="UP000291117">
    <property type="component" value="Unassembled WGS sequence"/>
</dbReference>
<evidence type="ECO:0000313" key="1">
    <source>
        <dbReference type="EMBL" id="TCC98881.1"/>
    </source>
</evidence>
<protein>
    <submittedName>
        <fullName evidence="1">Uncharacterized protein</fullName>
    </submittedName>
</protein>
<organism evidence="1 2">
    <name type="scientific">Pedobacter hiemivivus</name>
    <dbReference type="NCBI Taxonomy" id="2530454"/>
    <lineage>
        <taxon>Bacteria</taxon>
        <taxon>Pseudomonadati</taxon>
        <taxon>Bacteroidota</taxon>
        <taxon>Sphingobacteriia</taxon>
        <taxon>Sphingobacteriales</taxon>
        <taxon>Sphingobacteriaceae</taxon>
        <taxon>Pedobacter</taxon>
    </lineage>
</organism>
<keyword evidence="2" id="KW-1185">Reference proteome</keyword>
<reference evidence="1 2" key="1">
    <citation type="submission" date="2019-02" db="EMBL/GenBank/DDBJ databases">
        <title>Pedobacter sp. RP-3-8 sp. nov., isolated from Arctic soil.</title>
        <authorList>
            <person name="Dahal R.H."/>
        </authorList>
    </citation>
    <scope>NUCLEOTIDE SEQUENCE [LARGE SCALE GENOMIC DNA]</scope>
    <source>
        <strain evidence="1 2">RP-3-8</strain>
    </source>
</reference>
<dbReference type="AlphaFoldDB" id="A0A4R0NEL3"/>
<evidence type="ECO:0000313" key="2">
    <source>
        <dbReference type="Proteomes" id="UP000291117"/>
    </source>
</evidence>
<proteinExistence type="predicted"/>
<name>A0A4R0NEL3_9SPHI</name>
<dbReference type="OrthoDB" id="1243758at2"/>
<comment type="caution">
    <text evidence="1">The sequence shown here is derived from an EMBL/GenBank/DDBJ whole genome shotgun (WGS) entry which is preliminary data.</text>
</comment>
<accession>A0A4R0NEL3</accession>
<sequence length="216" mass="24025">MFVMLFPWFSSAYSQTLYVDPVTSAAMYSSRSALDGQLNRTNNNLSLIQRGQLAVTGQLVIVNDLQDRIYKGLSEVSGVIHSLTTIKEIADVGTDIIGDVQETIRIATSSPVLLLFAEEGAREFKTRATSLAVEVGAFVLKAGKDNLMDSGERAKLLNHIASEMRILRGIAYGMHRAMYWARMNGIWSSLNPWDSWISMDEKIANDVLTQAKYLKK</sequence>
<gene>
    <name evidence="1" type="ORF">EZ444_05780</name>
</gene>